<dbReference type="AlphaFoldDB" id="A0AAE0Q8V3"/>
<dbReference type="CDD" id="cd00037">
    <property type="entry name" value="CLECT"/>
    <property type="match status" value="1"/>
</dbReference>
<protein>
    <recommendedName>
        <fullName evidence="1">C-type lectin domain-containing protein</fullName>
    </recommendedName>
</protein>
<feature type="domain" description="C-type lectin" evidence="1">
    <location>
        <begin position="461"/>
        <end position="572"/>
    </location>
</feature>
<dbReference type="InterPro" id="IPR016186">
    <property type="entry name" value="C-type_lectin-like/link_sf"/>
</dbReference>
<comment type="caution">
    <text evidence="2">The sequence shown here is derived from an EMBL/GenBank/DDBJ whole genome shotgun (WGS) entry which is preliminary data.</text>
</comment>
<reference evidence="2" key="1">
    <citation type="submission" date="2023-06" db="EMBL/GenBank/DDBJ databases">
        <title>Male Hemibagrus guttatus genome.</title>
        <authorList>
            <person name="Bian C."/>
        </authorList>
    </citation>
    <scope>NUCLEOTIDE SEQUENCE</scope>
    <source>
        <strain evidence="2">Male_cb2023</strain>
        <tissue evidence="2">Muscle</tissue>
    </source>
</reference>
<dbReference type="PANTHER" id="PTHR46534">
    <property type="entry name" value="IGGFC_BINDING DOMAIN-CONTAINING PROTEIN"/>
    <property type="match status" value="1"/>
</dbReference>
<dbReference type="InterPro" id="IPR001304">
    <property type="entry name" value="C-type_lectin-like"/>
</dbReference>
<dbReference type="InterPro" id="IPR035234">
    <property type="entry name" value="IgGFc-bd_N"/>
</dbReference>
<organism evidence="2 3">
    <name type="scientific">Hemibagrus guttatus</name>
    <dbReference type="NCBI Taxonomy" id="175788"/>
    <lineage>
        <taxon>Eukaryota</taxon>
        <taxon>Metazoa</taxon>
        <taxon>Chordata</taxon>
        <taxon>Craniata</taxon>
        <taxon>Vertebrata</taxon>
        <taxon>Euteleostomi</taxon>
        <taxon>Actinopterygii</taxon>
        <taxon>Neopterygii</taxon>
        <taxon>Teleostei</taxon>
        <taxon>Ostariophysi</taxon>
        <taxon>Siluriformes</taxon>
        <taxon>Bagridae</taxon>
        <taxon>Hemibagrus</taxon>
    </lineage>
</organism>
<dbReference type="InterPro" id="IPR016187">
    <property type="entry name" value="CTDL_fold"/>
</dbReference>
<name>A0AAE0Q8V3_9TELE</name>
<keyword evidence="3" id="KW-1185">Reference proteome</keyword>
<dbReference type="Pfam" id="PF00059">
    <property type="entry name" value="Lectin_C"/>
    <property type="match status" value="1"/>
</dbReference>
<dbReference type="Proteomes" id="UP001274896">
    <property type="component" value="Unassembled WGS sequence"/>
</dbReference>
<dbReference type="PANTHER" id="PTHR46534:SF1">
    <property type="entry name" value="IGGFC-BINDING PROTEIN N-TERMINAL DOMAIN-CONTAINING PROTEIN"/>
    <property type="match status" value="1"/>
</dbReference>
<proteinExistence type="predicted"/>
<sequence length="587" mass="64038">MWCKASKNGVCSSQKVKRELEDGVTPPVRSVRRIGSVAAAPAGHAVDYGTDFITAFPENLAYYFPSVLYLQLKITTLFPGTMITVKMNTTVIIEKSIDQPQVSIVKINDAEVNQLGISGRAIRITSTKNITVFSISTRGDSVQSNVVPPTAHLGVEYLVPSLNYTELAVKMNTYNVSQFTSSNDVLMDFSYRLLIINAKETDNVIKVTEKLPSGDNEITVTLGPLALTQLASSAYWFKVSSSDKVAVILTNPCVDSLSCRCNMIAHQLRPNELLGTEFIYPQFNSSKYRLFVTSAESVDLSCGSESRNIPPGSTGLLPYLPDLVSTNPILKTSKPSAVRVISPGLIIDLLSKSLFAGCFLVHVTMPSQPKALVIVETAQKDLVHINTIPAAGTSWEEISGTPYSWDLITLSNPSSVIWHPNSPIAVYSMENSGAVGIYGGPAISLNNEPDPNGCVVVPMAFELSNITLSWQESRSYCTSKSKLLVSPNFNYTQQKLVATLNSMNAEGVAWLGLRRDLVTSEWYWPRPVPFSFANWDNNQPGGGLCVSMRMEPSGNFTWSTVRCCSPMLPLCATEMVIVTTLTDVPLN</sequence>
<evidence type="ECO:0000313" key="3">
    <source>
        <dbReference type="Proteomes" id="UP001274896"/>
    </source>
</evidence>
<dbReference type="Gene3D" id="3.10.100.10">
    <property type="entry name" value="Mannose-Binding Protein A, subunit A"/>
    <property type="match status" value="1"/>
</dbReference>
<accession>A0AAE0Q8V3</accession>
<dbReference type="Pfam" id="PF17517">
    <property type="entry name" value="IgGFc_binding"/>
    <property type="match status" value="1"/>
</dbReference>
<gene>
    <name evidence="2" type="ORF">QTP70_026413</name>
</gene>
<dbReference type="SUPFAM" id="SSF56436">
    <property type="entry name" value="C-type lectin-like"/>
    <property type="match status" value="1"/>
</dbReference>
<dbReference type="EMBL" id="JAUCMX010000020">
    <property type="protein sequence ID" value="KAK3515658.1"/>
    <property type="molecule type" value="Genomic_DNA"/>
</dbReference>
<evidence type="ECO:0000313" key="2">
    <source>
        <dbReference type="EMBL" id="KAK3515658.1"/>
    </source>
</evidence>
<dbReference type="PROSITE" id="PS50041">
    <property type="entry name" value="C_TYPE_LECTIN_2"/>
    <property type="match status" value="1"/>
</dbReference>
<dbReference type="SMART" id="SM00034">
    <property type="entry name" value="CLECT"/>
    <property type="match status" value="1"/>
</dbReference>
<evidence type="ECO:0000259" key="1">
    <source>
        <dbReference type="PROSITE" id="PS50041"/>
    </source>
</evidence>